<dbReference type="EMBL" id="AP005904">
    <property type="protein sequence ID" value="BAD26456.1"/>
    <property type="molecule type" value="Genomic_DNA"/>
</dbReference>
<feature type="region of interest" description="Disordered" evidence="1">
    <location>
        <begin position="16"/>
        <end position="36"/>
    </location>
</feature>
<reference evidence="3" key="8">
    <citation type="submission" date="2009-08" db="EMBL/GenBank/DDBJ databases">
        <title>The Second Rice Annotation Project Meeting (RAP2).</title>
        <authorList>
            <consortium name="The Rice Annotation Project (RAP)"/>
        </authorList>
    </citation>
    <scope>NUCLEOTIDE SEQUENCE</scope>
</reference>
<gene>
    <name evidence="3" type="ordered locus">Os09g0395400</name>
    <name evidence="2" type="ORF">B1040D06.26</name>
</gene>
<reference evidence="3" key="5">
    <citation type="journal article" date="2008" name="Nucleic Acids Res.">
        <title>The Rice Annotation Project Database (RAP-DB): 2008 update.</title>
        <authorList>
            <consortium name="The Rice Annotation Project (RAP)"/>
            <person name="Tanaka T."/>
            <person name="Antonio B.A."/>
            <person name="Kikuchi S."/>
            <person name="Matsumoto T."/>
            <person name="Nagamura Y."/>
            <person name="Numa H."/>
            <person name="Sakai H."/>
            <person name="Wu J."/>
            <person name="Itoh T."/>
            <person name="Sasaki T."/>
            <person name="Aono R."/>
            <person name="Fujii Y."/>
            <person name="Habara T."/>
            <person name="Harada E."/>
            <person name="Kanno M."/>
            <person name="Kawahara Y."/>
            <person name="Kawashima H."/>
            <person name="Kubooka H."/>
            <person name="Matsuya A."/>
            <person name="Nakaoka H."/>
            <person name="Saichi N."/>
            <person name="Sanbonmatsu R."/>
            <person name="Sato Y."/>
            <person name="Shinso Y."/>
            <person name="Suzuki M."/>
            <person name="Takeda J."/>
            <person name="Tanino M."/>
            <person name="Todokoro F."/>
            <person name="Yamaguchi K."/>
            <person name="Yamamoto N."/>
            <person name="Yamasaki C."/>
            <person name="Imanishi T."/>
            <person name="Okido T."/>
            <person name="Tada M."/>
            <person name="Ikeo K."/>
            <person name="Tateno Y."/>
            <person name="Gojobori T."/>
            <person name="Lin Y.C."/>
            <person name="Wei F.J."/>
            <person name="Hsing Y.I."/>
            <person name="Zhao Q."/>
            <person name="Han B."/>
            <person name="Kramer M.R."/>
            <person name="McCombie R.W."/>
            <person name="Lonsdale D."/>
            <person name="O'Donovan C.C."/>
            <person name="Whitfield E.J."/>
            <person name="Apweiler R."/>
            <person name="Koyanagi K.O."/>
            <person name="Khurana J.P."/>
            <person name="Raghuvanshi S."/>
            <person name="Singh N.K."/>
            <person name="Tyagi A.K."/>
            <person name="Haberer G."/>
            <person name="Fujisawa M."/>
            <person name="Hosokawa S."/>
            <person name="Ito Y."/>
            <person name="Ikawa H."/>
            <person name="Shibata M."/>
            <person name="Yamamoto M."/>
            <person name="Bruskiewich R.M."/>
            <person name="Hoen D.R."/>
            <person name="Bureau TE."/>
            <person name="Namiki N."/>
            <person name="Ohyanagi H."/>
            <person name="Sakai Y."/>
            <person name="Nobushima S."/>
            <person name="Sakata K."/>
            <person name="Barrero R.A."/>
            <person name="Sato Y."/>
            <person name="Souvorov A."/>
            <person name="Smith-White B."/>
            <person name="Tatusova T."/>
            <person name="An S."/>
            <person name="An G."/>
            <person name="OOta S."/>
            <person name="Fuks G."/>
            <person name="Messing J."/>
            <person name="Christie K.R."/>
            <person name="Lieberherr D."/>
            <person name="Kim H."/>
            <person name="Zuccolo A."/>
            <person name="Wing R.A."/>
            <person name="Nobuta K."/>
            <person name="Green P.J."/>
            <person name="Lu C."/>
            <person name="Meyers BC."/>
            <person name="Chaparro C."/>
            <person name="Piegu B."/>
            <person name="Panaud O."/>
            <person name="Echeverria M."/>
        </authorList>
    </citation>
    <scope>NUCLEOTIDE SEQUENCE</scope>
</reference>
<accession>A0A0P0XLE6</accession>
<evidence type="ECO:0000313" key="4">
    <source>
        <dbReference type="Proteomes" id="UP000000763"/>
    </source>
</evidence>
<dbReference type="Gramene" id="Os09t0395400-01">
    <property type="protein sequence ID" value="Os09t0395400-01"/>
    <property type="gene ID" value="Os09g0395400"/>
</dbReference>
<reference evidence="3" key="4">
    <citation type="journal article" date="2007" name="Genome Res.">
        <title>Curated Genome Annotation of Oryza sativa ssp. japonica and Comparative Genome Analysis with Arabidopsis thaliana.</title>
        <authorList>
            <consortium name="The Rice Annotation Project (RAP)"/>
            <person name="Itoh T."/>
            <person name="Tanaka T."/>
            <person name="Barrero R.A."/>
            <person name="Yamasaki C."/>
            <person name="Fujii Y."/>
            <person name="Hilton P.B."/>
            <person name="Antonio B.A."/>
            <person name="Aono H."/>
            <person name="Apweiler R."/>
            <person name="Bruskiewich R."/>
            <person name="Bureau T."/>
            <person name="Burr F."/>
            <person name="Costa de Oliveira A."/>
            <person name="Fuks G."/>
            <person name="Habara T."/>
            <person name="Haberer G."/>
            <person name="Han B."/>
            <person name="Harada E."/>
            <person name="Hiraki A.T."/>
            <person name="Hirochika H."/>
            <person name="Hoen D."/>
            <person name="Hokari H."/>
            <person name="Hosokawa S."/>
            <person name="Hsing Y."/>
            <person name="Ikawa H."/>
            <person name="Ikeo K."/>
            <person name="Imanishi T."/>
            <person name="Ito Y."/>
            <person name="Jaiswal P."/>
            <person name="Kanno M."/>
            <person name="Kawahara Y."/>
            <person name="Kawamura T."/>
            <person name="Kawashima H."/>
            <person name="Khurana J.P."/>
            <person name="Kikuchi S."/>
            <person name="Komatsu S."/>
            <person name="Koyanagi K.O."/>
            <person name="Kubooka H."/>
            <person name="Lieberherr D."/>
            <person name="Lin Y.C."/>
            <person name="Lonsdale D."/>
            <person name="Matsumoto T."/>
            <person name="Matsuya A."/>
            <person name="McCombie W.R."/>
            <person name="Messing J."/>
            <person name="Miyao A."/>
            <person name="Mulder N."/>
            <person name="Nagamura Y."/>
            <person name="Nam J."/>
            <person name="Namiki N."/>
            <person name="Numa H."/>
            <person name="Nurimoto S."/>
            <person name="O'donovan C."/>
            <person name="Ohyanagi H."/>
            <person name="Okido T."/>
            <person name="Oota S."/>
            <person name="Osato N."/>
            <person name="Palmer L.E."/>
            <person name="Quetier F."/>
            <person name="Raghuvanshi S."/>
            <person name="Saichi N."/>
            <person name="Sakai H."/>
            <person name="Sakai Y."/>
            <person name="Sakata K."/>
            <person name="Sakurai T."/>
            <person name="Sato F."/>
            <person name="Sato Y."/>
            <person name="Schoof H."/>
            <person name="Seki M."/>
            <person name="Shibata M."/>
            <person name="Shimizu Y."/>
            <person name="Shinozaki K."/>
            <person name="Shinso Y."/>
            <person name="Singh N.K."/>
            <person name="Smith-White B."/>
            <person name="Takeda J."/>
            <person name="Tanino M."/>
            <person name="Tatusova T."/>
            <person name="Thongjuea S."/>
            <person name="Todokoro F."/>
            <person name="Tsugane M."/>
            <person name="Tyagi A.K."/>
            <person name="Vanavichit A."/>
            <person name="Wang A."/>
            <person name="Wing R.A."/>
            <person name="Yamaguchi K."/>
            <person name="Yamamoto M."/>
            <person name="Yamamoto N."/>
            <person name="Yu Y."/>
            <person name="Zhang H."/>
            <person name="Zhao Q."/>
            <person name="Higo K."/>
            <person name="Burr B."/>
            <person name="Gojobori T."/>
            <person name="Sasaki T."/>
        </authorList>
    </citation>
    <scope>NUCLEOTIDE SEQUENCE</scope>
</reference>
<evidence type="ECO:0000313" key="3">
    <source>
        <dbReference type="EMBL" id="BAF25012.1"/>
    </source>
</evidence>
<proteinExistence type="predicted"/>
<name>A0A0P0XLE6_ORYSJ</name>
<reference evidence="4" key="6">
    <citation type="journal article" date="2008" name="Nucleic Acids Res.">
        <title>The rice annotation project database (RAP-DB): 2008 update.</title>
        <authorList>
            <consortium name="The rice annotation project (RAP)"/>
        </authorList>
    </citation>
    <scope>GENOME REANNOTATION</scope>
    <source>
        <strain evidence="4">cv. Nipponbare</strain>
    </source>
</reference>
<dbReference type="EMBL" id="AP008215">
    <property type="protein sequence ID" value="BAF25012.1"/>
    <property type="molecule type" value="Genomic_DNA"/>
</dbReference>
<reference evidence="2" key="1">
    <citation type="submission" date="2002-11" db="EMBL/GenBank/DDBJ databases">
        <title>Oryza sativa nipponbare(GA3) genomic DNA, chromosome 9, BAC clone:B1040D06.</title>
        <authorList>
            <person name="Sasaki T."/>
            <person name="Matsumoto T."/>
            <person name="Katayose Y."/>
        </authorList>
    </citation>
    <scope>NUCLEOTIDE SEQUENCE</scope>
</reference>
<reference evidence="3" key="3">
    <citation type="journal article" date="2006" name="Nucleic Acids Res.">
        <title>The Rice Annotation Project Database (RAP-DB): hub for Oryza sativa ssp. japonica genome information.</title>
        <authorList>
            <person name="Ohyanagi H."/>
            <person name="Tanaka T."/>
            <person name="Sakai H."/>
            <person name="Shigemoto Y."/>
            <person name="Yamaguchi K."/>
            <person name="Habara T."/>
            <person name="Fujii Y."/>
            <person name="Antonio B.A."/>
            <person name="Nagamura Y."/>
            <person name="Imanishi T."/>
            <person name="Ikeo K."/>
            <person name="Itoh T."/>
            <person name="Gojobori T."/>
            <person name="Sasaki T."/>
        </authorList>
    </citation>
    <scope>NUCLEOTIDE SEQUENCE</scope>
</reference>
<evidence type="ECO:0000256" key="1">
    <source>
        <dbReference type="SAM" id="MobiDB-lite"/>
    </source>
</evidence>
<reference evidence="3" key="7">
    <citation type="submission" date="2009-08" db="EMBL/GenBank/DDBJ databases">
        <title>Oryza sativa nipponbare(GA3) genomic DNA, chromosome 9.</title>
        <authorList>
            <consortium name="IRGSP(International Rice Genome Sequencing Project)"/>
        </authorList>
    </citation>
    <scope>NUCLEOTIDE SEQUENCE</scope>
</reference>
<protein>
    <submittedName>
        <fullName evidence="3">Os09g0395400 protein</fullName>
    </submittedName>
</protein>
<organism evidence="2 4">
    <name type="scientific">Oryza sativa subsp. japonica</name>
    <name type="common">Rice</name>
    <dbReference type="NCBI Taxonomy" id="39947"/>
    <lineage>
        <taxon>Eukaryota</taxon>
        <taxon>Viridiplantae</taxon>
        <taxon>Streptophyta</taxon>
        <taxon>Embryophyta</taxon>
        <taxon>Tracheophyta</taxon>
        <taxon>Spermatophyta</taxon>
        <taxon>Magnoliopsida</taxon>
        <taxon>Liliopsida</taxon>
        <taxon>Poales</taxon>
        <taxon>Poaceae</taxon>
        <taxon>BOP clade</taxon>
        <taxon>Oryzoideae</taxon>
        <taxon>Oryzeae</taxon>
        <taxon>Oryzinae</taxon>
        <taxon>Oryza</taxon>
        <taxon>Oryza sativa</taxon>
    </lineage>
</organism>
<dbReference type="AlphaFoldDB" id="A0A0P0XLE6"/>
<dbReference type="KEGG" id="dosa:Os09g0395400"/>
<dbReference type="Proteomes" id="UP000000763">
    <property type="component" value="Chromosome 9"/>
</dbReference>
<sequence length="91" mass="10164">MACLEPLALTSPPHLSQRWPVISRPTQGGGSFPHREQWRCPPCRERPWRCPRPPLAVAAFPTASSRDSTLLYFRWVDPAAAVSSGSAERPR</sequence>
<reference evidence="3 4" key="2">
    <citation type="journal article" date="2005" name="Nature">
        <title>The map-based sequence of the rice genome.</title>
        <authorList>
            <consortium name="International rice genome sequencing project (IRGSP)"/>
            <person name="Matsumoto T."/>
            <person name="Wu J."/>
            <person name="Kanamori H."/>
            <person name="Katayose Y."/>
            <person name="Fujisawa M."/>
            <person name="Namiki N."/>
            <person name="Mizuno H."/>
            <person name="Yamamoto K."/>
            <person name="Antonio B.A."/>
            <person name="Baba T."/>
            <person name="Sakata K."/>
            <person name="Nagamura Y."/>
            <person name="Aoki H."/>
            <person name="Arikawa K."/>
            <person name="Arita K."/>
            <person name="Bito T."/>
            <person name="Chiden Y."/>
            <person name="Fujitsuka N."/>
            <person name="Fukunaka R."/>
            <person name="Hamada M."/>
            <person name="Harada C."/>
            <person name="Hayashi A."/>
            <person name="Hijishita S."/>
            <person name="Honda M."/>
            <person name="Hosokawa S."/>
            <person name="Ichikawa Y."/>
            <person name="Idonuma A."/>
            <person name="Iijima M."/>
            <person name="Ikeda M."/>
            <person name="Ikeno M."/>
            <person name="Ito K."/>
            <person name="Ito S."/>
            <person name="Ito T."/>
            <person name="Ito Y."/>
            <person name="Ito Y."/>
            <person name="Iwabuchi A."/>
            <person name="Kamiya K."/>
            <person name="Karasawa W."/>
            <person name="Kurita K."/>
            <person name="Katagiri S."/>
            <person name="Kikuta A."/>
            <person name="Kobayashi H."/>
            <person name="Kobayashi N."/>
            <person name="Machita K."/>
            <person name="Maehara T."/>
            <person name="Masukawa M."/>
            <person name="Mizubayashi T."/>
            <person name="Mukai Y."/>
            <person name="Nagasaki H."/>
            <person name="Nagata Y."/>
            <person name="Naito S."/>
            <person name="Nakashima M."/>
            <person name="Nakama Y."/>
            <person name="Nakamichi Y."/>
            <person name="Nakamura M."/>
            <person name="Meguro A."/>
            <person name="Negishi M."/>
            <person name="Ohta I."/>
            <person name="Ohta T."/>
            <person name="Okamoto M."/>
            <person name="Ono N."/>
            <person name="Saji S."/>
            <person name="Sakaguchi M."/>
            <person name="Sakai K."/>
            <person name="Shibata M."/>
            <person name="Shimokawa T."/>
            <person name="Song J."/>
            <person name="Takazaki Y."/>
            <person name="Terasawa K."/>
            <person name="Tsugane M."/>
            <person name="Tsuji K."/>
            <person name="Ueda S."/>
            <person name="Waki K."/>
            <person name="Yamagata H."/>
            <person name="Yamamoto M."/>
            <person name="Yamamoto S."/>
            <person name="Yamane H."/>
            <person name="Yoshiki S."/>
            <person name="Yoshihara R."/>
            <person name="Yukawa K."/>
            <person name="Zhong H."/>
            <person name="Yano M."/>
            <person name="Yuan Q."/>
            <person name="Ouyang S."/>
            <person name="Liu J."/>
            <person name="Jones K.M."/>
            <person name="Gansberger K."/>
            <person name="Moffat K."/>
            <person name="Hill J."/>
            <person name="Bera J."/>
            <person name="Fadrosh D."/>
            <person name="Jin S."/>
            <person name="Johri S."/>
            <person name="Kim M."/>
            <person name="Overton L."/>
            <person name="Reardon M."/>
            <person name="Tsitrin T."/>
            <person name="Vuong H."/>
            <person name="Weaver B."/>
            <person name="Ciecko A."/>
            <person name="Tallon L."/>
            <person name="Jackson J."/>
            <person name="Pai G."/>
            <person name="Aken S.V."/>
            <person name="Utterback T."/>
            <person name="Reidmuller S."/>
            <person name="Feldblyum T."/>
            <person name="Hsiao J."/>
            <person name="Zismann V."/>
            <person name="Iobst S."/>
            <person name="de Vazeille A.R."/>
            <person name="Buell C.R."/>
            <person name="Ying K."/>
            <person name="Li Y."/>
            <person name="Lu T."/>
            <person name="Huang Y."/>
            <person name="Zhao Q."/>
            <person name="Feng Q."/>
            <person name="Zhang L."/>
            <person name="Zhu J."/>
            <person name="Weng Q."/>
            <person name="Mu J."/>
            <person name="Lu Y."/>
            <person name="Fan D."/>
            <person name="Liu Y."/>
            <person name="Guan J."/>
            <person name="Zhang Y."/>
            <person name="Yu S."/>
            <person name="Liu X."/>
            <person name="Zhang Y."/>
            <person name="Hong G."/>
            <person name="Han B."/>
            <person name="Choisne N."/>
            <person name="Demange N."/>
            <person name="Orjeda G."/>
            <person name="Samain S."/>
            <person name="Cattolico L."/>
            <person name="Pelletier E."/>
            <person name="Couloux A."/>
            <person name="Segurens B."/>
            <person name="Wincker P."/>
            <person name="D'Hont A."/>
            <person name="Scarpelli C."/>
            <person name="Weissenbach J."/>
            <person name="Salanoubat M."/>
            <person name="Quetier F."/>
            <person name="Yu Y."/>
            <person name="Kim H.R."/>
            <person name="Rambo T."/>
            <person name="Currie J."/>
            <person name="Collura K."/>
            <person name="Luo M."/>
            <person name="Yang T."/>
            <person name="Ammiraju J.S.S."/>
            <person name="Engler F."/>
            <person name="Soderlund C."/>
            <person name="Wing R.A."/>
            <person name="Palmer L.E."/>
            <person name="de la Bastide M."/>
            <person name="Spiegel L."/>
            <person name="Nascimento L."/>
            <person name="Zutavern T."/>
            <person name="O'Shaughnessy A."/>
            <person name="Dike S."/>
            <person name="Dedhia N."/>
            <person name="Preston R."/>
            <person name="Balija V."/>
            <person name="McCombie W.R."/>
            <person name="Chow T."/>
            <person name="Chen H."/>
            <person name="Chung M."/>
            <person name="Chen C."/>
            <person name="Shaw J."/>
            <person name="Wu H."/>
            <person name="Hsiao K."/>
            <person name="Chao Y."/>
            <person name="Chu M."/>
            <person name="Cheng C."/>
            <person name="Hour A."/>
            <person name="Lee P."/>
            <person name="Lin S."/>
            <person name="Lin Y."/>
            <person name="Liou J."/>
            <person name="Liu S."/>
            <person name="Hsing Y."/>
            <person name="Raghuvanshi S."/>
            <person name="Mohanty A."/>
            <person name="Bharti A.K."/>
            <person name="Gaur A."/>
            <person name="Gupta V."/>
            <person name="Kumar D."/>
            <person name="Ravi V."/>
            <person name="Vij S."/>
            <person name="Kapur A."/>
            <person name="Khurana P."/>
            <person name="Khurana P."/>
            <person name="Khurana J.P."/>
            <person name="Tyagi A.K."/>
            <person name="Gaikwad K."/>
            <person name="Singh A."/>
            <person name="Dalal V."/>
            <person name="Srivastava S."/>
            <person name="Dixit A."/>
            <person name="Pal A.K."/>
            <person name="Ghazi I.A."/>
            <person name="Yadav M."/>
            <person name="Pandit A."/>
            <person name="Bhargava A."/>
            <person name="Sureshbabu K."/>
            <person name="Batra K."/>
            <person name="Sharma T.R."/>
            <person name="Mohapatra T."/>
            <person name="Singh N.K."/>
            <person name="Messing J."/>
            <person name="Nelson A.B."/>
            <person name="Fuks G."/>
            <person name="Kavchok S."/>
            <person name="Keizer G."/>
            <person name="Linton E."/>
            <person name="Llaca V."/>
            <person name="Song R."/>
            <person name="Tanyolac B."/>
            <person name="Young S."/>
            <person name="Ho-Il K."/>
            <person name="Hahn J.H."/>
            <person name="Sangsakoo G."/>
            <person name="Vanavichit A."/>
            <person name="de Mattos Luiz.A.T."/>
            <person name="Zimmer P.D."/>
            <person name="Malone G."/>
            <person name="Dellagostin O."/>
            <person name="de Oliveira A.C."/>
            <person name="Bevan M."/>
            <person name="Bancroft I."/>
            <person name="Minx P."/>
            <person name="Cordum H."/>
            <person name="Wilson R."/>
            <person name="Cheng Z."/>
            <person name="Jin W."/>
            <person name="Jiang J."/>
            <person name="Leong S.A."/>
            <person name="Iwama H."/>
            <person name="Gojobori T."/>
            <person name="Itoh T."/>
            <person name="Niimura Y."/>
            <person name="Fujii Y."/>
            <person name="Habara T."/>
            <person name="Sakai H."/>
            <person name="Sato Y."/>
            <person name="Wilson G."/>
            <person name="Kumar K."/>
            <person name="McCouch S."/>
            <person name="Juretic N."/>
            <person name="Hoen D."/>
            <person name="Wright S."/>
            <person name="Bruskiewich R."/>
            <person name="Bureau T."/>
            <person name="Miyao A."/>
            <person name="Hirochika H."/>
            <person name="Nishikawa T."/>
            <person name="Kadowaki K."/>
            <person name="Sugiura M."/>
            <person name="Burr B."/>
            <person name="Sasaki T."/>
        </authorList>
    </citation>
    <scope>NUCLEOTIDE SEQUENCE [LARGE SCALE GENOMIC DNA]</scope>
    <source>
        <strain evidence="4">cv. Nipponbare</strain>
    </source>
</reference>
<evidence type="ECO:0000313" key="2">
    <source>
        <dbReference type="EMBL" id="BAD26456.1"/>
    </source>
</evidence>